<dbReference type="InterPro" id="IPR050515">
    <property type="entry name" value="Beta-lactam/transpept"/>
</dbReference>
<protein>
    <submittedName>
        <fullName evidence="3">Penicillin-binding protein 2</fullName>
    </submittedName>
</protein>
<dbReference type="GO" id="GO:0005886">
    <property type="term" value="C:plasma membrane"/>
    <property type="evidence" value="ECO:0007669"/>
    <property type="project" value="TreeGrafter"/>
</dbReference>
<dbReference type="RefSeq" id="WP_317139572.1">
    <property type="nucleotide sequence ID" value="NZ_CP118157.1"/>
</dbReference>
<dbReference type="InterPro" id="IPR001460">
    <property type="entry name" value="PCN-bd_Tpept"/>
</dbReference>
<name>A0AA97I6Y3_9MICO</name>
<dbReference type="Pfam" id="PF21922">
    <property type="entry name" value="PBP_dimer_2"/>
    <property type="match status" value="1"/>
</dbReference>
<dbReference type="AlphaFoldDB" id="A0AA97I6Y3"/>
<feature type="domain" description="Penicillin binding protein A dimerisation" evidence="2">
    <location>
        <begin position="52"/>
        <end position="135"/>
    </location>
</feature>
<dbReference type="GO" id="GO:0071555">
    <property type="term" value="P:cell wall organization"/>
    <property type="evidence" value="ECO:0007669"/>
    <property type="project" value="TreeGrafter"/>
</dbReference>
<proteinExistence type="predicted"/>
<dbReference type="InterPro" id="IPR012338">
    <property type="entry name" value="Beta-lactam/transpept-like"/>
</dbReference>
<evidence type="ECO:0000259" key="1">
    <source>
        <dbReference type="Pfam" id="PF00905"/>
    </source>
</evidence>
<organism evidence="3 4">
    <name type="scientific">Microbacterium betulae</name>
    <dbReference type="NCBI Taxonomy" id="2981139"/>
    <lineage>
        <taxon>Bacteria</taxon>
        <taxon>Bacillati</taxon>
        <taxon>Actinomycetota</taxon>
        <taxon>Actinomycetes</taxon>
        <taxon>Micrococcales</taxon>
        <taxon>Microbacteriaceae</taxon>
        <taxon>Microbacterium</taxon>
    </lineage>
</organism>
<dbReference type="Proteomes" id="UP001305498">
    <property type="component" value="Chromosome"/>
</dbReference>
<dbReference type="EMBL" id="CP118157">
    <property type="protein sequence ID" value="WOF23102.1"/>
    <property type="molecule type" value="Genomic_DNA"/>
</dbReference>
<evidence type="ECO:0000313" key="4">
    <source>
        <dbReference type="Proteomes" id="UP001305498"/>
    </source>
</evidence>
<dbReference type="PANTHER" id="PTHR30627">
    <property type="entry name" value="PEPTIDOGLYCAN D,D-TRANSPEPTIDASE"/>
    <property type="match status" value="1"/>
</dbReference>
<feature type="domain" description="Penicillin-binding protein transpeptidase" evidence="1">
    <location>
        <begin position="158"/>
        <end position="483"/>
    </location>
</feature>
<accession>A0AA97I6Y3</accession>
<evidence type="ECO:0000313" key="3">
    <source>
        <dbReference type="EMBL" id="WOF23102.1"/>
    </source>
</evidence>
<sequence>MTKELRRLSIIVLFMFLSLFVATSWIQVVNAPTLNEDVNNRRTLYDSYEVQRGSIIAGGEEIVTSIASDDLYAWQRQYANADVWSTVTGWINPVLQSTEGLERAMNQELSGQASSAFFSRIDQILSGQDPRGSSIELSLEPAAQQAAYDALVNRGYTGAVVAVEPSTGRILAMVSTPGYDTNQLALHDGDAVNANYTALEADALEPLQNRAIAGDLYPPGSTFKLVTATAAIASGDYTMDSTFPNVAAYTLPSSSAVVSNADGGTCGSGDTVTLRDAIRLSCNVPMAELAVELGEDAIREAAESYGFNRSFETPLPSTASSYPSLAGDDAQTGLTGFGQGQVTATPLQMAMVAAGIANDGVVMNPWMVDDVIGPDLSVQETYDPTAFGEALDADLADALTEAMTASVQDGAATNARIDGVDVAGKTGTAENADDDPYTLWFTGFAPADDPQVAVAVVVEDGGGQGQSGSGNTIAAPIAKEVMEAVLAR</sequence>
<dbReference type="Gene3D" id="3.40.710.10">
    <property type="entry name" value="DD-peptidase/beta-lactamase superfamily"/>
    <property type="match status" value="1"/>
</dbReference>
<dbReference type="InterPro" id="IPR054120">
    <property type="entry name" value="PBPA_dimer"/>
</dbReference>
<evidence type="ECO:0000259" key="2">
    <source>
        <dbReference type="Pfam" id="PF21922"/>
    </source>
</evidence>
<dbReference type="GO" id="GO:0071972">
    <property type="term" value="F:peptidoglycan L,D-transpeptidase activity"/>
    <property type="evidence" value="ECO:0007669"/>
    <property type="project" value="TreeGrafter"/>
</dbReference>
<dbReference type="SUPFAM" id="SSF56601">
    <property type="entry name" value="beta-lactamase/transpeptidase-like"/>
    <property type="match status" value="1"/>
</dbReference>
<dbReference type="Gene3D" id="3.90.1310.10">
    <property type="entry name" value="Penicillin-binding protein 2a (Domain 2)"/>
    <property type="match status" value="1"/>
</dbReference>
<dbReference type="Pfam" id="PF00905">
    <property type="entry name" value="Transpeptidase"/>
    <property type="match status" value="1"/>
</dbReference>
<dbReference type="PANTHER" id="PTHR30627:SF24">
    <property type="entry name" value="PENICILLIN-BINDING PROTEIN 4B"/>
    <property type="match status" value="1"/>
</dbReference>
<gene>
    <name evidence="3" type="ORF">N8K70_00095</name>
</gene>
<dbReference type="GO" id="GO:0008658">
    <property type="term" value="F:penicillin binding"/>
    <property type="evidence" value="ECO:0007669"/>
    <property type="project" value="InterPro"/>
</dbReference>
<reference evidence="3 4" key="1">
    <citation type="submission" date="2023-02" db="EMBL/GenBank/DDBJ databases">
        <title>Microbacterium betulae sp. nov., isolated from birch wood.</title>
        <authorList>
            <person name="Pasciak M."/>
            <person name="Pawlik K.J."/>
            <person name="Martynowski D."/>
            <person name="Laczmanski L."/>
            <person name="Ciekot J."/>
            <person name="Szponar B."/>
            <person name="Wojcik-Fatla A."/>
            <person name="Mackiewicz B."/>
            <person name="Farian E."/>
            <person name="Cholewa G."/>
            <person name="Cholewa A."/>
            <person name="Dutkiewicz J."/>
        </authorList>
    </citation>
    <scope>NUCLEOTIDE SEQUENCE [LARGE SCALE GENOMIC DNA]</scope>
    <source>
        <strain evidence="3 4">AB</strain>
    </source>
</reference>
<dbReference type="KEGG" id="mbet:N8K70_00095"/>
<keyword evidence="4" id="KW-1185">Reference proteome</keyword>